<keyword evidence="1 7" id="KW-0723">Serine/threonine-protein kinase</keyword>
<dbReference type="EMBL" id="JAMWBK010000009">
    <property type="protein sequence ID" value="KAJ8902357.1"/>
    <property type="molecule type" value="Genomic_DNA"/>
</dbReference>
<evidence type="ECO:0000313" key="11">
    <source>
        <dbReference type="Proteomes" id="UP001157974"/>
    </source>
</evidence>
<comment type="cofactor">
    <cofactor evidence="8">
        <name>Mg(2+)</name>
        <dbReference type="ChEBI" id="CHEBI:18420"/>
    </cofactor>
</comment>
<dbReference type="PANTHER" id="PTHR24055">
    <property type="entry name" value="MITOGEN-ACTIVATED PROTEIN KINASE"/>
    <property type="match status" value="1"/>
</dbReference>
<dbReference type="AlphaFoldDB" id="A0AAV8UM55"/>
<organism evidence="10 11">
    <name type="scientific">Rhodosorus marinus</name>
    <dbReference type="NCBI Taxonomy" id="101924"/>
    <lineage>
        <taxon>Eukaryota</taxon>
        <taxon>Rhodophyta</taxon>
        <taxon>Stylonematophyceae</taxon>
        <taxon>Stylonematales</taxon>
        <taxon>Stylonemataceae</taxon>
        <taxon>Rhodosorus</taxon>
    </lineage>
</organism>
<dbReference type="Proteomes" id="UP001157974">
    <property type="component" value="Unassembled WGS sequence"/>
</dbReference>
<reference evidence="10 11" key="1">
    <citation type="journal article" date="2023" name="Nat. Commun.">
        <title>Origin of minicircular mitochondrial genomes in red algae.</title>
        <authorList>
            <person name="Lee Y."/>
            <person name="Cho C.H."/>
            <person name="Lee Y.M."/>
            <person name="Park S.I."/>
            <person name="Yang J.H."/>
            <person name="West J.A."/>
            <person name="Bhattacharya D."/>
            <person name="Yoon H.S."/>
        </authorList>
    </citation>
    <scope>NUCLEOTIDE SEQUENCE [LARGE SCALE GENOMIC DNA]</scope>
    <source>
        <strain evidence="10 11">CCMP1338</strain>
        <tissue evidence="10">Whole cell</tissue>
    </source>
</reference>
<evidence type="ECO:0000256" key="5">
    <source>
        <dbReference type="ARBA" id="ARBA00022840"/>
    </source>
</evidence>
<dbReference type="SUPFAM" id="SSF56112">
    <property type="entry name" value="Protein kinase-like (PK-like)"/>
    <property type="match status" value="1"/>
</dbReference>
<dbReference type="FunFam" id="3.30.200.20:FF:000046">
    <property type="entry name" value="Mitogen-activated protein kinase"/>
    <property type="match status" value="1"/>
</dbReference>
<evidence type="ECO:0000313" key="10">
    <source>
        <dbReference type="EMBL" id="KAJ8902357.1"/>
    </source>
</evidence>
<dbReference type="SMART" id="SM00220">
    <property type="entry name" value="S_TKc"/>
    <property type="match status" value="1"/>
</dbReference>
<name>A0AAV8UM55_9RHOD</name>
<comment type="similarity">
    <text evidence="8">Belongs to the protein kinase superfamily. Ser/Thr protein kinase family. MAP kinase subfamily.</text>
</comment>
<keyword evidence="5 6" id="KW-0067">ATP-binding</keyword>
<dbReference type="PROSITE" id="PS50011">
    <property type="entry name" value="PROTEIN_KINASE_DOM"/>
    <property type="match status" value="1"/>
</dbReference>
<keyword evidence="4 8" id="KW-0418">Kinase</keyword>
<keyword evidence="8" id="KW-0460">Magnesium</keyword>
<dbReference type="GO" id="GO:0005524">
    <property type="term" value="F:ATP binding"/>
    <property type="evidence" value="ECO:0007669"/>
    <property type="project" value="UniProtKB-UniRule"/>
</dbReference>
<evidence type="ECO:0000256" key="6">
    <source>
        <dbReference type="PROSITE-ProRule" id="PRU10141"/>
    </source>
</evidence>
<dbReference type="GO" id="GO:0004707">
    <property type="term" value="F:MAP kinase activity"/>
    <property type="evidence" value="ECO:0007669"/>
    <property type="project" value="UniProtKB-EC"/>
</dbReference>
<dbReference type="InterPro" id="IPR017441">
    <property type="entry name" value="Protein_kinase_ATP_BS"/>
</dbReference>
<evidence type="ECO:0000256" key="4">
    <source>
        <dbReference type="ARBA" id="ARBA00022777"/>
    </source>
</evidence>
<protein>
    <recommendedName>
        <fullName evidence="8">Mitogen-activated protein kinase</fullName>
        <ecNumber evidence="8">2.7.11.24</ecNumber>
    </recommendedName>
</protein>
<dbReference type="InterPro" id="IPR050117">
    <property type="entry name" value="MAPK"/>
</dbReference>
<dbReference type="CDD" id="cd07834">
    <property type="entry name" value="STKc_MAPK"/>
    <property type="match status" value="1"/>
</dbReference>
<dbReference type="EC" id="2.7.11.24" evidence="8"/>
<dbReference type="Gene3D" id="3.30.200.20">
    <property type="entry name" value="Phosphorylase Kinase, domain 1"/>
    <property type="match status" value="1"/>
</dbReference>
<keyword evidence="3 6" id="KW-0547">Nucleotide-binding</keyword>
<dbReference type="InterPro" id="IPR008271">
    <property type="entry name" value="Ser/Thr_kinase_AS"/>
</dbReference>
<evidence type="ECO:0000256" key="2">
    <source>
        <dbReference type="ARBA" id="ARBA00022679"/>
    </source>
</evidence>
<dbReference type="Pfam" id="PF00069">
    <property type="entry name" value="Pkinase"/>
    <property type="match status" value="1"/>
</dbReference>
<dbReference type="InterPro" id="IPR003527">
    <property type="entry name" value="MAP_kinase_CS"/>
</dbReference>
<dbReference type="PROSITE" id="PS01351">
    <property type="entry name" value="MAPK"/>
    <property type="match status" value="1"/>
</dbReference>
<keyword evidence="11" id="KW-1185">Reference proteome</keyword>
<accession>A0AAV8UM55</accession>
<evidence type="ECO:0000256" key="7">
    <source>
        <dbReference type="RuleBase" id="RU000304"/>
    </source>
</evidence>
<proteinExistence type="inferred from homology"/>
<gene>
    <name evidence="10" type="ORF">NDN08_006764</name>
</gene>
<evidence type="ECO:0000256" key="1">
    <source>
        <dbReference type="ARBA" id="ARBA00022527"/>
    </source>
</evidence>
<sequence length="453" mass="52368">MSGGPTGATADPLDRLKNTFFVPLVRRNRYTIQQVVGEGAYGVVVSAIDNVTGDTVAVKRIMRLFEHMSEATRILREIKFLRVLNRHENVISIRDVLLPDDRDKFDDVFVVFDYMPADLNRLLRSDIPLSPEHIRWMMYQLTRALHFLDALHVYHRDLKPSNILINADCDLRICDFGLARASFHGTIETAFWTDYVATRWYRAPELIMSYTANYSTAIDMWSLGCIFAEMLNYGRPLFPGRNAFHQMQLIRETLGTPDPAALKNIPHTKTKQFFMSLPRKDPPDLRQFFPEASQAAVNFLGRLLQQDPERRPTAVDALLDPYFEGLYEPADSAVPDPIPQHEFDFERKKLTVAELRALFYEEILLYHPETKAQGRQDPNALRYDVSSQADNFRGQFRQMRDGIAEDNFVSEPRQRLGNLWERTKSIEANQEAMEGLVREVDMEAEKDDDQMIR</sequence>
<dbReference type="InterPro" id="IPR000719">
    <property type="entry name" value="Prot_kinase_dom"/>
</dbReference>
<dbReference type="PROSITE" id="PS00107">
    <property type="entry name" value="PROTEIN_KINASE_ATP"/>
    <property type="match status" value="1"/>
</dbReference>
<comment type="catalytic activity">
    <reaction evidence="8">
        <text>L-threonyl-[protein] + ATP = O-phospho-L-threonyl-[protein] + ADP + H(+)</text>
        <dbReference type="Rhea" id="RHEA:46608"/>
        <dbReference type="Rhea" id="RHEA-COMP:11060"/>
        <dbReference type="Rhea" id="RHEA-COMP:11605"/>
        <dbReference type="ChEBI" id="CHEBI:15378"/>
        <dbReference type="ChEBI" id="CHEBI:30013"/>
        <dbReference type="ChEBI" id="CHEBI:30616"/>
        <dbReference type="ChEBI" id="CHEBI:61977"/>
        <dbReference type="ChEBI" id="CHEBI:456216"/>
        <dbReference type="EC" id="2.7.11.24"/>
    </reaction>
</comment>
<dbReference type="InterPro" id="IPR011009">
    <property type="entry name" value="Kinase-like_dom_sf"/>
</dbReference>
<keyword evidence="2 8" id="KW-0808">Transferase</keyword>
<evidence type="ECO:0000256" key="8">
    <source>
        <dbReference type="RuleBase" id="RU361165"/>
    </source>
</evidence>
<dbReference type="PROSITE" id="PS00108">
    <property type="entry name" value="PROTEIN_KINASE_ST"/>
    <property type="match status" value="1"/>
</dbReference>
<comment type="caution">
    <text evidence="10">The sequence shown here is derived from an EMBL/GenBank/DDBJ whole genome shotgun (WGS) entry which is preliminary data.</text>
</comment>
<evidence type="ECO:0000256" key="3">
    <source>
        <dbReference type="ARBA" id="ARBA00022741"/>
    </source>
</evidence>
<feature type="domain" description="Protein kinase" evidence="9">
    <location>
        <begin position="30"/>
        <end position="323"/>
    </location>
</feature>
<feature type="binding site" evidence="6">
    <location>
        <position position="59"/>
    </location>
    <ligand>
        <name>ATP</name>
        <dbReference type="ChEBI" id="CHEBI:30616"/>
    </ligand>
</feature>
<comment type="activity regulation">
    <text evidence="8">Activated by threonine and tyrosine phosphorylation.</text>
</comment>
<dbReference type="FunFam" id="1.10.510.10:FF:000624">
    <property type="entry name" value="Mitogen-activated protein kinase"/>
    <property type="match status" value="1"/>
</dbReference>
<evidence type="ECO:0000259" key="9">
    <source>
        <dbReference type="PROSITE" id="PS50011"/>
    </source>
</evidence>
<dbReference type="Gene3D" id="1.10.510.10">
    <property type="entry name" value="Transferase(Phosphotransferase) domain 1"/>
    <property type="match status" value="1"/>
</dbReference>